<feature type="transmembrane region" description="Helical" evidence="1">
    <location>
        <begin position="74"/>
        <end position="96"/>
    </location>
</feature>
<evidence type="ECO:0000313" key="2">
    <source>
        <dbReference type="EMBL" id="RCX13521.1"/>
    </source>
</evidence>
<dbReference type="RefSeq" id="WP_278278816.1">
    <property type="nucleotide sequence ID" value="NZ_QPJT01000017.1"/>
</dbReference>
<dbReference type="Pfam" id="PF13346">
    <property type="entry name" value="ABC2_membrane_5"/>
    <property type="match status" value="1"/>
</dbReference>
<feature type="transmembrane region" description="Helical" evidence="1">
    <location>
        <begin position="103"/>
        <end position="122"/>
    </location>
</feature>
<feature type="transmembrane region" description="Helical" evidence="1">
    <location>
        <begin position="42"/>
        <end position="62"/>
    </location>
</feature>
<keyword evidence="1" id="KW-0812">Transmembrane</keyword>
<comment type="caution">
    <text evidence="2">The sequence shown here is derived from an EMBL/GenBank/DDBJ whole genome shotgun (WGS) entry which is preliminary data.</text>
</comment>
<keyword evidence="3" id="KW-1185">Reference proteome</keyword>
<sequence>MIFVTNFSISVLTKQYSDYKNRTTIFYATLPITRKDYIIEKAVFLISTMIVGVIILLIPLLPNQHGDNTLYVSLLIYICGITLLISGIYLLISYVFNPITADFYNEIAALGISLVLGKILIFDRSDILTIISKINGIAPLFLVLSFFIFSCVIFLTCKLFENKNL</sequence>
<keyword evidence="1" id="KW-1133">Transmembrane helix</keyword>
<reference evidence="2 3" key="1">
    <citation type="submission" date="2018-07" db="EMBL/GenBank/DDBJ databases">
        <title>Genomic Encyclopedia of Type Strains, Phase IV (KMG-IV): sequencing the most valuable type-strain genomes for metagenomic binning, comparative biology and taxonomic classification.</title>
        <authorList>
            <person name="Goeker M."/>
        </authorList>
    </citation>
    <scope>NUCLEOTIDE SEQUENCE [LARGE SCALE GENOMIC DNA]</scope>
    <source>
        <strain evidence="2 3">DSM 27016</strain>
    </source>
</reference>
<protein>
    <submittedName>
        <fullName evidence="2">ABC-2 family transporter</fullName>
    </submittedName>
</protein>
<evidence type="ECO:0000256" key="1">
    <source>
        <dbReference type="SAM" id="Phobius"/>
    </source>
</evidence>
<dbReference type="Proteomes" id="UP000253034">
    <property type="component" value="Unassembled WGS sequence"/>
</dbReference>
<name>A0A369AWI3_9FIRM</name>
<feature type="transmembrane region" description="Helical" evidence="1">
    <location>
        <begin position="134"/>
        <end position="157"/>
    </location>
</feature>
<gene>
    <name evidence="2" type="ORF">DFR58_11761</name>
</gene>
<proteinExistence type="predicted"/>
<evidence type="ECO:0000313" key="3">
    <source>
        <dbReference type="Proteomes" id="UP000253034"/>
    </source>
</evidence>
<dbReference type="InterPro" id="IPR025699">
    <property type="entry name" value="ABC2_memb-like"/>
</dbReference>
<organism evidence="2 3">
    <name type="scientific">Anaerobacterium chartisolvens</name>
    <dbReference type="NCBI Taxonomy" id="1297424"/>
    <lineage>
        <taxon>Bacteria</taxon>
        <taxon>Bacillati</taxon>
        <taxon>Bacillota</taxon>
        <taxon>Clostridia</taxon>
        <taxon>Eubacteriales</taxon>
        <taxon>Oscillospiraceae</taxon>
        <taxon>Anaerobacterium</taxon>
    </lineage>
</organism>
<dbReference type="AlphaFoldDB" id="A0A369AWI3"/>
<dbReference type="EMBL" id="QPJT01000017">
    <property type="protein sequence ID" value="RCX13521.1"/>
    <property type="molecule type" value="Genomic_DNA"/>
</dbReference>
<accession>A0A369AWI3</accession>
<keyword evidence="1" id="KW-0472">Membrane</keyword>